<evidence type="ECO:0000256" key="1">
    <source>
        <dbReference type="SAM" id="MobiDB-lite"/>
    </source>
</evidence>
<sequence length="93" mass="10008">LEDEKEDQTLLENAARSTSSASHTESTLAGGSVGDGSPEPSSSPISPYVRPRNSIQERYASCGEQEAVRPPRKVQPSAIECFSLQPTLDKSFI</sequence>
<comment type="caution">
    <text evidence="2">The sequence shown here is derived from an EMBL/GenBank/DDBJ whole genome shotgun (WGS) entry which is preliminary data.</text>
</comment>
<accession>A0AAV4NXJ6</accession>
<feature type="compositionally biased region" description="Polar residues" evidence="1">
    <location>
        <begin position="15"/>
        <end position="29"/>
    </location>
</feature>
<feature type="region of interest" description="Disordered" evidence="1">
    <location>
        <begin position="1"/>
        <end position="75"/>
    </location>
</feature>
<protein>
    <submittedName>
        <fullName evidence="2">Uncharacterized protein</fullName>
    </submittedName>
</protein>
<feature type="non-terminal residue" evidence="2">
    <location>
        <position position="1"/>
    </location>
</feature>
<feature type="compositionally biased region" description="Low complexity" evidence="1">
    <location>
        <begin position="35"/>
        <end position="47"/>
    </location>
</feature>
<evidence type="ECO:0000313" key="3">
    <source>
        <dbReference type="Proteomes" id="UP001054945"/>
    </source>
</evidence>
<dbReference type="Proteomes" id="UP001054945">
    <property type="component" value="Unassembled WGS sequence"/>
</dbReference>
<organism evidence="2 3">
    <name type="scientific">Caerostris extrusa</name>
    <name type="common">Bark spider</name>
    <name type="synonym">Caerostris bankana</name>
    <dbReference type="NCBI Taxonomy" id="172846"/>
    <lineage>
        <taxon>Eukaryota</taxon>
        <taxon>Metazoa</taxon>
        <taxon>Ecdysozoa</taxon>
        <taxon>Arthropoda</taxon>
        <taxon>Chelicerata</taxon>
        <taxon>Arachnida</taxon>
        <taxon>Araneae</taxon>
        <taxon>Araneomorphae</taxon>
        <taxon>Entelegynae</taxon>
        <taxon>Araneoidea</taxon>
        <taxon>Araneidae</taxon>
        <taxon>Caerostris</taxon>
    </lineage>
</organism>
<keyword evidence="3" id="KW-1185">Reference proteome</keyword>
<reference evidence="2 3" key="1">
    <citation type="submission" date="2021-06" db="EMBL/GenBank/DDBJ databases">
        <title>Caerostris extrusa draft genome.</title>
        <authorList>
            <person name="Kono N."/>
            <person name="Arakawa K."/>
        </authorList>
    </citation>
    <scope>NUCLEOTIDE SEQUENCE [LARGE SCALE GENOMIC DNA]</scope>
</reference>
<name>A0AAV4NXJ6_CAEEX</name>
<dbReference type="AlphaFoldDB" id="A0AAV4NXJ6"/>
<gene>
    <name evidence="2" type="ORF">CEXT_280251</name>
</gene>
<evidence type="ECO:0000313" key="2">
    <source>
        <dbReference type="EMBL" id="GIX88488.1"/>
    </source>
</evidence>
<dbReference type="EMBL" id="BPLR01021326">
    <property type="protein sequence ID" value="GIX88488.1"/>
    <property type="molecule type" value="Genomic_DNA"/>
</dbReference>
<proteinExistence type="predicted"/>